<reference evidence="2 3" key="1">
    <citation type="submission" date="2019-12" db="EMBL/GenBank/DDBJ databases">
        <title>Deinococcus sp. HMF7620 Genome sequencing and assembly.</title>
        <authorList>
            <person name="Kang H."/>
            <person name="Kim H."/>
            <person name="Joh K."/>
        </authorList>
    </citation>
    <scope>NUCLEOTIDE SEQUENCE [LARGE SCALE GENOMIC DNA]</scope>
    <source>
        <strain evidence="2 3">HMF7620</strain>
    </source>
</reference>
<name>A0A7C9MQS9_9DEIO</name>
<dbReference type="Pfam" id="PF07362">
    <property type="entry name" value="CcdA"/>
    <property type="match status" value="1"/>
</dbReference>
<dbReference type="EMBL" id="WQLB01000008">
    <property type="protein sequence ID" value="MVN86724.1"/>
    <property type="molecule type" value="Genomic_DNA"/>
</dbReference>
<protein>
    <submittedName>
        <fullName evidence="2">Uncharacterized protein</fullName>
    </submittedName>
</protein>
<dbReference type="AlphaFoldDB" id="A0A7C9MQS9"/>
<dbReference type="InterPro" id="IPR009956">
    <property type="entry name" value="Post-segregation_anti-tox_CcdA"/>
</dbReference>
<keyword evidence="1" id="KW-1277">Toxin-antitoxin system</keyword>
<evidence type="ECO:0000256" key="1">
    <source>
        <dbReference type="ARBA" id="ARBA00022649"/>
    </source>
</evidence>
<dbReference type="RefSeq" id="WP_157458773.1">
    <property type="nucleotide sequence ID" value="NZ_WQLB01000008.1"/>
</dbReference>
<organism evidence="2 3">
    <name type="scientific">Deinococcus arboris</name>
    <dbReference type="NCBI Taxonomy" id="2682977"/>
    <lineage>
        <taxon>Bacteria</taxon>
        <taxon>Thermotogati</taxon>
        <taxon>Deinococcota</taxon>
        <taxon>Deinococci</taxon>
        <taxon>Deinococcales</taxon>
        <taxon>Deinococcaceae</taxon>
        <taxon>Deinococcus</taxon>
    </lineage>
</organism>
<sequence>MGKTTKARLNLTIDPDLYREARRVFTAMEMNMSAFVEIQLARFLQTTQPLMPLLDQAERGERDLAEAKAAMRIWFAHSIGQPLTEAYGVAGQEVLGPVRPLKAKAALQDEAANDG</sequence>
<accession>A0A7C9MQS9</accession>
<dbReference type="Proteomes" id="UP000483286">
    <property type="component" value="Unassembled WGS sequence"/>
</dbReference>
<proteinExistence type="predicted"/>
<gene>
    <name evidence="2" type="ORF">GO986_08100</name>
</gene>
<evidence type="ECO:0000313" key="2">
    <source>
        <dbReference type="EMBL" id="MVN86724.1"/>
    </source>
</evidence>
<evidence type="ECO:0000313" key="3">
    <source>
        <dbReference type="Proteomes" id="UP000483286"/>
    </source>
</evidence>
<keyword evidence="3" id="KW-1185">Reference proteome</keyword>
<comment type="caution">
    <text evidence="2">The sequence shown here is derived from an EMBL/GenBank/DDBJ whole genome shotgun (WGS) entry which is preliminary data.</text>
</comment>